<keyword evidence="8 10" id="KW-0472">Membrane</keyword>
<accession>A0A6I4YRC6</accession>
<protein>
    <recommendedName>
        <fullName evidence="3">Spermidine export protein MdtI</fullName>
    </recommendedName>
</protein>
<evidence type="ECO:0000256" key="2">
    <source>
        <dbReference type="ARBA" id="ARBA00011359"/>
    </source>
</evidence>
<evidence type="ECO:0000256" key="10">
    <source>
        <dbReference type="SAM" id="Phobius"/>
    </source>
</evidence>
<feature type="transmembrane region" description="Helical" evidence="10">
    <location>
        <begin position="6"/>
        <end position="23"/>
    </location>
</feature>
<evidence type="ECO:0000256" key="9">
    <source>
        <dbReference type="RuleBase" id="RU003942"/>
    </source>
</evidence>
<sequence length="107" mass="10867">MTATTALLILGAAALDVLANLLLKRSDGLARPAYFVGAVLTVLAAFSLIGLAARDLPVAVAYALWGGLGIVTTALLSRRIDGARLTPTGWAGLALILGSLAVLSRTP</sequence>
<gene>
    <name evidence="11" type="ORF">GLX28_10745</name>
</gene>
<dbReference type="PANTHER" id="PTHR30561:SF6">
    <property type="entry name" value="SPERMIDINE EXPORT PROTEIN MDTI"/>
    <property type="match status" value="1"/>
</dbReference>
<dbReference type="GO" id="GO:0015220">
    <property type="term" value="F:choline transmembrane transporter activity"/>
    <property type="evidence" value="ECO:0007669"/>
    <property type="project" value="TreeGrafter"/>
</dbReference>
<evidence type="ECO:0000313" key="11">
    <source>
        <dbReference type="EMBL" id="MXV20115.1"/>
    </source>
</evidence>
<evidence type="ECO:0000256" key="3">
    <source>
        <dbReference type="ARBA" id="ARBA00021114"/>
    </source>
</evidence>
<dbReference type="Gene3D" id="1.10.3730.20">
    <property type="match status" value="1"/>
</dbReference>
<dbReference type="AlphaFoldDB" id="A0A6I4YRC6"/>
<dbReference type="GO" id="GO:0015199">
    <property type="term" value="F:amino-acid betaine transmembrane transporter activity"/>
    <property type="evidence" value="ECO:0007669"/>
    <property type="project" value="TreeGrafter"/>
</dbReference>
<name>A0A6I4YRC6_9DEIO</name>
<dbReference type="GO" id="GO:0015297">
    <property type="term" value="F:antiporter activity"/>
    <property type="evidence" value="ECO:0007669"/>
    <property type="project" value="TreeGrafter"/>
</dbReference>
<feature type="transmembrane region" description="Helical" evidence="10">
    <location>
        <begin position="88"/>
        <end position="106"/>
    </location>
</feature>
<keyword evidence="7 10" id="KW-1133">Transmembrane helix</keyword>
<evidence type="ECO:0000256" key="7">
    <source>
        <dbReference type="ARBA" id="ARBA00022989"/>
    </source>
</evidence>
<reference evidence="11 12" key="1">
    <citation type="submission" date="2019-11" db="EMBL/GenBank/DDBJ databases">
        <title>Genome sequence of Deinococcus xianganensis Y35, AI-2 producing algicidal bacterium, isolated from lake water.</title>
        <authorList>
            <person name="Li Y."/>
        </authorList>
    </citation>
    <scope>NUCLEOTIDE SEQUENCE [LARGE SCALE GENOMIC DNA]</scope>
    <source>
        <strain evidence="11 12">Y35</strain>
    </source>
</reference>
<comment type="subunit">
    <text evidence="2">Forms a complex with MdtJ.</text>
</comment>
<dbReference type="SUPFAM" id="SSF103481">
    <property type="entry name" value="Multidrug resistance efflux transporter EmrE"/>
    <property type="match status" value="1"/>
</dbReference>
<comment type="caution">
    <text evidence="11">The sequence shown here is derived from an EMBL/GenBank/DDBJ whole genome shotgun (WGS) entry which is preliminary data.</text>
</comment>
<dbReference type="PANTHER" id="PTHR30561">
    <property type="entry name" value="SMR FAMILY PROTON-DEPENDENT DRUG EFFLUX TRANSPORTER SUGE"/>
    <property type="match status" value="1"/>
</dbReference>
<dbReference type="InterPro" id="IPR037185">
    <property type="entry name" value="EmrE-like"/>
</dbReference>
<feature type="transmembrane region" description="Helical" evidence="10">
    <location>
        <begin position="35"/>
        <end position="53"/>
    </location>
</feature>
<evidence type="ECO:0000256" key="4">
    <source>
        <dbReference type="ARBA" id="ARBA00022475"/>
    </source>
</evidence>
<organism evidence="11 12">
    <name type="scientific">Deinococcus xianganensis</name>
    <dbReference type="NCBI Taxonomy" id="1507289"/>
    <lineage>
        <taxon>Bacteria</taxon>
        <taxon>Thermotogati</taxon>
        <taxon>Deinococcota</taxon>
        <taxon>Deinococci</taxon>
        <taxon>Deinococcales</taxon>
        <taxon>Deinococcaceae</taxon>
        <taxon>Deinococcus</taxon>
    </lineage>
</organism>
<evidence type="ECO:0000256" key="5">
    <source>
        <dbReference type="ARBA" id="ARBA00022519"/>
    </source>
</evidence>
<comment type="subcellular location">
    <subcellularLocation>
        <location evidence="1">Cell inner membrane</location>
        <topology evidence="1">Multi-pass membrane protein</topology>
    </subcellularLocation>
    <subcellularLocation>
        <location evidence="9">Cell membrane</location>
        <topology evidence="9">Multi-pass membrane protein</topology>
    </subcellularLocation>
</comment>
<comment type="similarity">
    <text evidence="9">Belongs to the drug/metabolite transporter (DMT) superfamily. Small multidrug resistance (SMR) (TC 2.A.7.1) family.</text>
</comment>
<dbReference type="InterPro" id="IPR000390">
    <property type="entry name" value="Small_drug/metabolite_transptr"/>
</dbReference>
<dbReference type="GO" id="GO:0005886">
    <property type="term" value="C:plasma membrane"/>
    <property type="evidence" value="ECO:0007669"/>
    <property type="project" value="UniProtKB-SubCell"/>
</dbReference>
<keyword evidence="12" id="KW-1185">Reference proteome</keyword>
<evidence type="ECO:0000256" key="1">
    <source>
        <dbReference type="ARBA" id="ARBA00004429"/>
    </source>
</evidence>
<keyword evidence="5" id="KW-0997">Cell inner membrane</keyword>
<dbReference type="Proteomes" id="UP000430519">
    <property type="component" value="Unassembled WGS sequence"/>
</dbReference>
<proteinExistence type="inferred from homology"/>
<evidence type="ECO:0000313" key="12">
    <source>
        <dbReference type="Proteomes" id="UP000430519"/>
    </source>
</evidence>
<dbReference type="InterPro" id="IPR045324">
    <property type="entry name" value="Small_multidrug_res"/>
</dbReference>
<evidence type="ECO:0000256" key="8">
    <source>
        <dbReference type="ARBA" id="ARBA00023136"/>
    </source>
</evidence>
<dbReference type="Pfam" id="PF00893">
    <property type="entry name" value="Multi_Drug_Res"/>
    <property type="match status" value="1"/>
</dbReference>
<evidence type="ECO:0000256" key="6">
    <source>
        <dbReference type="ARBA" id="ARBA00022692"/>
    </source>
</evidence>
<feature type="transmembrane region" description="Helical" evidence="10">
    <location>
        <begin position="59"/>
        <end position="76"/>
    </location>
</feature>
<dbReference type="GO" id="GO:0031460">
    <property type="term" value="P:glycine betaine transport"/>
    <property type="evidence" value="ECO:0007669"/>
    <property type="project" value="TreeGrafter"/>
</dbReference>
<keyword evidence="6 9" id="KW-0812">Transmembrane</keyword>
<dbReference type="EMBL" id="WVHK01000035">
    <property type="protein sequence ID" value="MXV20115.1"/>
    <property type="molecule type" value="Genomic_DNA"/>
</dbReference>
<dbReference type="RefSeq" id="WP_160979335.1">
    <property type="nucleotide sequence ID" value="NZ_WVHK01000035.1"/>
</dbReference>
<dbReference type="GO" id="GO:1903711">
    <property type="term" value="P:spermidine transmembrane transport"/>
    <property type="evidence" value="ECO:0007669"/>
    <property type="project" value="TreeGrafter"/>
</dbReference>
<keyword evidence="4" id="KW-1003">Cell membrane</keyword>